<keyword evidence="1" id="KW-1133">Transmembrane helix</keyword>
<dbReference type="PROSITE" id="PS50112">
    <property type="entry name" value="PAS"/>
    <property type="match status" value="1"/>
</dbReference>
<feature type="domain" description="PAS" evidence="2">
    <location>
        <begin position="241"/>
        <end position="277"/>
    </location>
</feature>
<dbReference type="Proteomes" id="UP000184731">
    <property type="component" value="Chromosome"/>
</dbReference>
<keyword evidence="4" id="KW-1185">Reference proteome</keyword>
<dbReference type="SUPFAM" id="SSF55785">
    <property type="entry name" value="PYP-like sensor domain (PAS domain)"/>
    <property type="match status" value="1"/>
</dbReference>
<dbReference type="Gene3D" id="3.30.450.20">
    <property type="entry name" value="PAS domain"/>
    <property type="match status" value="1"/>
</dbReference>
<name>A0A1L4D0L6_9BACT</name>
<feature type="transmembrane region" description="Helical" evidence="1">
    <location>
        <begin position="15"/>
        <end position="35"/>
    </location>
</feature>
<dbReference type="OrthoDB" id="5292070at2"/>
<evidence type="ECO:0000313" key="3">
    <source>
        <dbReference type="EMBL" id="APJ03739.1"/>
    </source>
</evidence>
<dbReference type="STRING" id="1915309.AXG55_07395"/>
<proteinExistence type="predicted"/>
<dbReference type="InterPro" id="IPR000014">
    <property type="entry name" value="PAS"/>
</dbReference>
<dbReference type="NCBIfam" id="TIGR00229">
    <property type="entry name" value="sensory_box"/>
    <property type="match status" value="1"/>
</dbReference>
<dbReference type="AlphaFoldDB" id="A0A1L4D0L6"/>
<sequence>MTALPPMRREILTEILKIVFLSGALSLLLIISIYLSGKNPKSVFSNNYQSINSILVMSDSLDSLFLARNHLIELKKKEMEDFQSALDYLEKYNENPIEIDLLKKIKVLFESYKLNDKNLIYSEYVKMRELLKKLVEENQKSNAKIIADRESLTTKILILSCILFCFALFLSVYFSEKLSSRIAQPIKKIAEILQHKPSLGQKLKFPQPENLEIKILLIELNDLWKRLSDLHNANMKNLNAQRNELDAVFDAMEDAIFILDHLGKIEHHNKVFAKVMGAKANHLNFQAWNDVSLSSLSYIQLRNLLRKESFEETQFYAVVDQVGCLFQVRKKIIYDNNKNKCGTIYILHDITNTLSPEHFSELSLKLQEAQSKYE</sequence>
<keyword evidence="1" id="KW-0812">Transmembrane</keyword>
<dbReference type="RefSeq" id="WP_148697480.1">
    <property type="nucleotide sequence ID" value="NZ_CP017834.1"/>
</dbReference>
<gene>
    <name evidence="3" type="ORF">AXG55_07395</name>
</gene>
<evidence type="ECO:0000259" key="2">
    <source>
        <dbReference type="PROSITE" id="PS50112"/>
    </source>
</evidence>
<dbReference type="EMBL" id="CP017834">
    <property type="protein sequence ID" value="APJ03739.1"/>
    <property type="molecule type" value="Genomic_DNA"/>
</dbReference>
<keyword evidence="1" id="KW-0472">Membrane</keyword>
<accession>A0A1L4D0L6</accession>
<evidence type="ECO:0000313" key="4">
    <source>
        <dbReference type="Proteomes" id="UP000184731"/>
    </source>
</evidence>
<feature type="transmembrane region" description="Helical" evidence="1">
    <location>
        <begin position="156"/>
        <end position="174"/>
    </location>
</feature>
<dbReference type="InterPro" id="IPR035965">
    <property type="entry name" value="PAS-like_dom_sf"/>
</dbReference>
<dbReference type="Pfam" id="PF13188">
    <property type="entry name" value="PAS_8"/>
    <property type="match status" value="1"/>
</dbReference>
<dbReference type="KEGG" id="saqi:AXG55_07395"/>
<organism evidence="3 4">
    <name type="scientific">Silvanigrella aquatica</name>
    <dbReference type="NCBI Taxonomy" id="1915309"/>
    <lineage>
        <taxon>Bacteria</taxon>
        <taxon>Pseudomonadati</taxon>
        <taxon>Bdellovibrionota</taxon>
        <taxon>Oligoflexia</taxon>
        <taxon>Silvanigrellales</taxon>
        <taxon>Silvanigrellaceae</taxon>
        <taxon>Silvanigrella</taxon>
    </lineage>
</organism>
<reference evidence="3 4" key="1">
    <citation type="submission" date="2016-10" db="EMBL/GenBank/DDBJ databases">
        <title>Silvanigrella aquatica sp. nov., isolated from a freshwater lake located in the Black Forest, Germany, description of Silvanigrellaceae fam. nov., Silvanigrellales ord. nov., reclassification of the order Bdellovibrionales in the class Oligoflexia, reclassification of the families Bacteriovoracaceae and Halobacteriovoraceae in the new order Bacteriovoracales ord. nov., and reclassification of the family Pseudobacteriovoracaceae in the order Oligoflexiales.</title>
        <authorList>
            <person name="Hahn M.W."/>
            <person name="Schmidt J."/>
            <person name="Koll U."/>
            <person name="Rohde M."/>
            <person name="Verbag S."/>
            <person name="Pitt A."/>
            <person name="Nakai R."/>
            <person name="Naganuma T."/>
            <person name="Lang E."/>
        </authorList>
    </citation>
    <scope>NUCLEOTIDE SEQUENCE [LARGE SCALE GENOMIC DNA]</scope>
    <source>
        <strain evidence="3 4">MWH-Nonnen-W8red</strain>
    </source>
</reference>
<evidence type="ECO:0000256" key="1">
    <source>
        <dbReference type="SAM" id="Phobius"/>
    </source>
</evidence>
<protein>
    <recommendedName>
        <fullName evidence="2">PAS domain-containing protein</fullName>
    </recommendedName>
</protein>